<dbReference type="PANTHER" id="PTHR46224">
    <property type="entry name" value="ANKYRIN REPEAT FAMILY PROTEIN"/>
    <property type="match status" value="1"/>
</dbReference>
<evidence type="ECO:0008006" key="4">
    <source>
        <dbReference type="Google" id="ProtNLM"/>
    </source>
</evidence>
<name>A0A835FL83_9POAL</name>
<dbReference type="Proteomes" id="UP000636709">
    <property type="component" value="Unassembled WGS sequence"/>
</dbReference>
<accession>A0A835FL83</accession>
<reference evidence="2" key="1">
    <citation type="submission" date="2020-07" db="EMBL/GenBank/DDBJ databases">
        <title>Genome sequence and genetic diversity analysis of an under-domesticated orphan crop, white fonio (Digitaria exilis).</title>
        <authorList>
            <person name="Bennetzen J.L."/>
            <person name="Chen S."/>
            <person name="Ma X."/>
            <person name="Wang X."/>
            <person name="Yssel A.E.J."/>
            <person name="Chaluvadi S.R."/>
            <person name="Johnson M."/>
            <person name="Gangashetty P."/>
            <person name="Hamidou F."/>
            <person name="Sanogo M.D."/>
            <person name="Zwaenepoel A."/>
            <person name="Wallace J."/>
            <person name="Van De Peer Y."/>
            <person name="Van Deynze A."/>
        </authorList>
    </citation>
    <scope>NUCLEOTIDE SEQUENCE</scope>
    <source>
        <tissue evidence="2">Leaves</tissue>
    </source>
</reference>
<evidence type="ECO:0000256" key="1">
    <source>
        <dbReference type="PROSITE-ProRule" id="PRU00023"/>
    </source>
</evidence>
<evidence type="ECO:0000313" key="2">
    <source>
        <dbReference type="EMBL" id="KAF8765577.1"/>
    </source>
</evidence>
<dbReference type="InterPro" id="IPR036770">
    <property type="entry name" value="Ankyrin_rpt-contain_sf"/>
</dbReference>
<sequence>MRRKQGVVGVGGPVCTYWHYEAVRLLLSKGVDVDPVNHRGTPLHLAAAKDRDQVVKILLEHGADPDRVVNHIFSPLMMACCGQVIEMCEATG</sequence>
<evidence type="ECO:0000313" key="3">
    <source>
        <dbReference type="Proteomes" id="UP000636709"/>
    </source>
</evidence>
<dbReference type="InterPro" id="IPR051616">
    <property type="entry name" value="Cul2-RING_E3_ligase_SR"/>
</dbReference>
<keyword evidence="3" id="KW-1185">Reference proteome</keyword>
<dbReference type="SMART" id="SM00248">
    <property type="entry name" value="ANK"/>
    <property type="match status" value="1"/>
</dbReference>
<gene>
    <name evidence="2" type="ORF">HU200_008404</name>
</gene>
<dbReference type="PROSITE" id="PS50297">
    <property type="entry name" value="ANK_REP_REGION"/>
    <property type="match status" value="1"/>
</dbReference>
<dbReference type="InterPro" id="IPR002110">
    <property type="entry name" value="Ankyrin_rpt"/>
</dbReference>
<dbReference type="Gene3D" id="1.25.40.20">
    <property type="entry name" value="Ankyrin repeat-containing domain"/>
    <property type="match status" value="1"/>
</dbReference>
<dbReference type="AlphaFoldDB" id="A0A835FL83"/>
<dbReference type="SUPFAM" id="SSF48403">
    <property type="entry name" value="Ankyrin repeat"/>
    <property type="match status" value="1"/>
</dbReference>
<keyword evidence="1" id="KW-0040">ANK repeat</keyword>
<dbReference type="PROSITE" id="PS50088">
    <property type="entry name" value="ANK_REPEAT"/>
    <property type="match status" value="1"/>
</dbReference>
<dbReference type="EMBL" id="JACEFO010000547">
    <property type="protein sequence ID" value="KAF8765577.1"/>
    <property type="molecule type" value="Genomic_DNA"/>
</dbReference>
<organism evidence="2 3">
    <name type="scientific">Digitaria exilis</name>
    <dbReference type="NCBI Taxonomy" id="1010633"/>
    <lineage>
        <taxon>Eukaryota</taxon>
        <taxon>Viridiplantae</taxon>
        <taxon>Streptophyta</taxon>
        <taxon>Embryophyta</taxon>
        <taxon>Tracheophyta</taxon>
        <taxon>Spermatophyta</taxon>
        <taxon>Magnoliopsida</taxon>
        <taxon>Liliopsida</taxon>
        <taxon>Poales</taxon>
        <taxon>Poaceae</taxon>
        <taxon>PACMAD clade</taxon>
        <taxon>Panicoideae</taxon>
        <taxon>Panicodae</taxon>
        <taxon>Paniceae</taxon>
        <taxon>Anthephorinae</taxon>
        <taxon>Digitaria</taxon>
    </lineage>
</organism>
<proteinExistence type="predicted"/>
<dbReference type="PANTHER" id="PTHR46224:SF37">
    <property type="entry name" value="OS12G0600100 PROTEIN"/>
    <property type="match status" value="1"/>
</dbReference>
<dbReference type="Pfam" id="PF12796">
    <property type="entry name" value="Ank_2"/>
    <property type="match status" value="1"/>
</dbReference>
<comment type="caution">
    <text evidence="2">The sequence shown here is derived from an EMBL/GenBank/DDBJ whole genome shotgun (WGS) entry which is preliminary data.</text>
</comment>
<feature type="repeat" description="ANK" evidence="1">
    <location>
        <begin position="38"/>
        <end position="70"/>
    </location>
</feature>
<protein>
    <recommendedName>
        <fullName evidence="4">Myotrophin</fullName>
    </recommendedName>
</protein>
<dbReference type="OrthoDB" id="687050at2759"/>